<dbReference type="OrthoDB" id="10262769at2759"/>
<dbReference type="SUPFAM" id="SSF49879">
    <property type="entry name" value="SMAD/FHA domain"/>
    <property type="match status" value="1"/>
</dbReference>
<dbReference type="GO" id="GO:0031011">
    <property type="term" value="C:Ino80 complex"/>
    <property type="evidence" value="ECO:0007669"/>
    <property type="project" value="InterPro"/>
</dbReference>
<dbReference type="SMART" id="SM00240">
    <property type="entry name" value="FHA"/>
    <property type="match status" value="1"/>
</dbReference>
<dbReference type="GO" id="GO:0045944">
    <property type="term" value="P:positive regulation of transcription by RNA polymerase II"/>
    <property type="evidence" value="ECO:0007669"/>
    <property type="project" value="TreeGrafter"/>
</dbReference>
<dbReference type="KEGG" id="mnt:21402359"/>
<dbReference type="InterPro" id="IPR025999">
    <property type="entry name" value="MCRS_N"/>
</dbReference>
<feature type="compositionally biased region" description="Polar residues" evidence="1">
    <location>
        <begin position="523"/>
        <end position="534"/>
    </location>
</feature>
<dbReference type="Pfam" id="PF13325">
    <property type="entry name" value="MCRS_N"/>
    <property type="match status" value="1"/>
</dbReference>
<reference evidence="4" key="1">
    <citation type="submission" date="2013-01" db="EMBL/GenBank/DDBJ databases">
        <title>Draft Genome Sequence of a Mulberry Tree, Morus notabilis C.K. Schneid.</title>
        <authorList>
            <person name="He N."/>
            <person name="Zhao S."/>
        </authorList>
    </citation>
    <scope>NUCLEOTIDE SEQUENCE</scope>
</reference>
<dbReference type="PANTHER" id="PTHR13233">
    <property type="entry name" value="MICROSPHERULE PROTEIN 1"/>
    <property type="match status" value="1"/>
</dbReference>
<feature type="region of interest" description="Disordered" evidence="1">
    <location>
        <begin position="501"/>
        <end position="550"/>
    </location>
</feature>
<dbReference type="Proteomes" id="UP000030645">
    <property type="component" value="Unassembled WGS sequence"/>
</dbReference>
<accession>W9RQU4</accession>
<dbReference type="GO" id="GO:0071339">
    <property type="term" value="C:MLL1 complex"/>
    <property type="evidence" value="ECO:0007669"/>
    <property type="project" value="InterPro"/>
</dbReference>
<dbReference type="Gene3D" id="2.60.200.20">
    <property type="match status" value="1"/>
</dbReference>
<evidence type="ECO:0000313" key="4">
    <source>
        <dbReference type="Proteomes" id="UP000030645"/>
    </source>
</evidence>
<proteinExistence type="predicted"/>
<evidence type="ECO:0000256" key="1">
    <source>
        <dbReference type="SAM" id="MobiDB-lite"/>
    </source>
</evidence>
<dbReference type="eggNOG" id="KOG2293">
    <property type="taxonomic scope" value="Eukaryota"/>
</dbReference>
<organism evidence="3 4">
    <name type="scientific">Morus notabilis</name>
    <dbReference type="NCBI Taxonomy" id="981085"/>
    <lineage>
        <taxon>Eukaryota</taxon>
        <taxon>Viridiplantae</taxon>
        <taxon>Streptophyta</taxon>
        <taxon>Embryophyta</taxon>
        <taxon>Tracheophyta</taxon>
        <taxon>Spermatophyta</taxon>
        <taxon>Magnoliopsida</taxon>
        <taxon>eudicotyledons</taxon>
        <taxon>Gunneridae</taxon>
        <taxon>Pentapetalae</taxon>
        <taxon>rosids</taxon>
        <taxon>fabids</taxon>
        <taxon>Rosales</taxon>
        <taxon>Moraceae</taxon>
        <taxon>Moreae</taxon>
        <taxon>Morus</taxon>
    </lineage>
</organism>
<dbReference type="InterPro" id="IPR008984">
    <property type="entry name" value="SMAD_FHA_dom_sf"/>
</dbReference>
<name>W9RQU4_9ROSA</name>
<keyword evidence="4" id="KW-1185">Reference proteome</keyword>
<dbReference type="CDD" id="cd22687">
    <property type="entry name" value="FHA_MCRS1"/>
    <property type="match status" value="1"/>
</dbReference>
<dbReference type="InterPro" id="IPR000253">
    <property type="entry name" value="FHA_dom"/>
</dbReference>
<evidence type="ECO:0000313" key="3">
    <source>
        <dbReference type="EMBL" id="EXC04211.1"/>
    </source>
</evidence>
<feature type="domain" description="FHA" evidence="2">
    <location>
        <begin position="784"/>
        <end position="840"/>
    </location>
</feature>
<dbReference type="FunFam" id="2.60.200.20:FF:000052">
    <property type="entry name" value="Microspherule protein 1"/>
    <property type="match status" value="1"/>
</dbReference>
<dbReference type="GO" id="GO:0002151">
    <property type="term" value="F:G-quadruplex RNA binding"/>
    <property type="evidence" value="ECO:0007669"/>
    <property type="project" value="InterPro"/>
</dbReference>
<dbReference type="Pfam" id="PF00498">
    <property type="entry name" value="FHA"/>
    <property type="match status" value="1"/>
</dbReference>
<dbReference type="AlphaFoldDB" id="W9RQU4"/>
<protein>
    <submittedName>
        <fullName evidence="3">Microspherule protein 1</fullName>
    </submittedName>
</protein>
<dbReference type="PANTHER" id="PTHR13233:SF0">
    <property type="entry name" value="MICROSPHERULE PROTEIN 1"/>
    <property type="match status" value="1"/>
</dbReference>
<dbReference type="InterPro" id="IPR037912">
    <property type="entry name" value="MCRS1"/>
</dbReference>
<sequence>MGALAPVSSWIPEDDLLLKNAVEAGASLESLAKGAVQFSRRFTVRELEDRWFSILYDPVVSVEASTKMLEFERSASTLISKLNKFGHSKDNKSVTGKRKAESIRKCYYALRKRVCSEPFDSMDLSFLVAPTNSTYVGNGDGPLSGNCIPGNPISNPFGLGVSGMDTMTHAFPNNLMDGSAVATSGGATINTFPTGHQNPVEENFLFEQNNIHKEIPHIIEENMRPKDLPEHNLHKAVELGMKSPPAFDQVNGDQSNMCLEFEENKVFNSPVSGCVAPFNNMEYSSPLPIWKTVSAPALPVDIGLEDKDLCAGDTFHLPDDYDAGSTRTSGYNVHSCAKVKMEMAYDDFQIHNSPEGYLEELSNSLLNFTNEEELLFMNADGKDMIDKSYYDGLSSLLLNSPNDACQEQTNNITELETSVAAAVRTTDSSDQCRAEPLDNKAASNCDEQMSYDAPTQMQASVSAANNQFPEYKDGVICCTLNTEDPEIPCNDDVFLPNHRASKASTSQPKFQGANKPRSLSIKGVSNNQRTNNRGPSLMHKERKTAGESHVSSQMIGSHAIQEMGLNPPGSNFGVKSAVSMSDSANVAFRVAGISSIGNQIIAANTSTKTLLPEMRKEETKEMLSAKHLSLTNYSIKRPPLGSTSVKSYAHTNSIIIKEEDDVSAPIRDQESINAELTSMNVAVSEPVVNAPTADQDCTPFESDDDIPCYSDIEALILDMDLDPDDRNFTSSEEVAKYQREGTMRVIIRLEQSAHSYMQRAIASHGALAILYGRHSKHYIKKPEVLLGRATEDMTVDIDLGRESRANKISRKQAIIKLDKGGSFYLKNLGKSSISVNSREVGPKQSISLNSSCLIEIKRMPFIFEMNQTRVKMYLDSIAKNTGTQQRHL</sequence>
<dbReference type="EMBL" id="KE345449">
    <property type="protein sequence ID" value="EXC04211.1"/>
    <property type="molecule type" value="Genomic_DNA"/>
</dbReference>
<dbReference type="PROSITE" id="PS50006">
    <property type="entry name" value="FHA_DOMAIN"/>
    <property type="match status" value="1"/>
</dbReference>
<gene>
    <name evidence="3" type="ORF">L484_019419</name>
</gene>
<dbReference type="GO" id="GO:0044545">
    <property type="term" value="C:NSL complex"/>
    <property type="evidence" value="ECO:0007669"/>
    <property type="project" value="TreeGrafter"/>
</dbReference>
<evidence type="ECO:0000259" key="2">
    <source>
        <dbReference type="PROSITE" id="PS50006"/>
    </source>
</evidence>
<dbReference type="STRING" id="981085.W9RQU4"/>